<evidence type="ECO:0008006" key="3">
    <source>
        <dbReference type="Google" id="ProtNLM"/>
    </source>
</evidence>
<name>A0ABV9Z579_9HYPH</name>
<reference evidence="2" key="1">
    <citation type="journal article" date="2019" name="Int. J. Syst. Evol. Microbiol.">
        <title>The Global Catalogue of Microorganisms (GCM) 10K type strain sequencing project: providing services to taxonomists for standard genome sequencing and annotation.</title>
        <authorList>
            <consortium name="The Broad Institute Genomics Platform"/>
            <consortium name="The Broad Institute Genome Sequencing Center for Infectious Disease"/>
            <person name="Wu L."/>
            <person name="Ma J."/>
        </authorList>
    </citation>
    <scope>NUCLEOTIDE SEQUENCE [LARGE SCALE GENOMIC DNA]</scope>
    <source>
        <strain evidence="2">CGMCC 1.16444</strain>
    </source>
</reference>
<keyword evidence="2" id="KW-1185">Reference proteome</keyword>
<dbReference type="EMBL" id="JBHSJF010000008">
    <property type="protein sequence ID" value="MFC5069772.1"/>
    <property type="molecule type" value="Genomic_DNA"/>
</dbReference>
<sequence>MLRSVAHVLADFDVEEPLNENLPPEVEPDIPVEPLGFSQAEETAKKIDEACARIREDTLAEADERLQRVLSEQAVAFTEKLEAERKAWVEEQATILSSTLVAAIDGLETRIADTAAKVLKPFLAERSREKALAELTDCVVRILADPAHPVLAISGPQDLLDSLSTALGTDAGSVAFEPNASADIRVIAGETILETRIQEWVARLDRSGE</sequence>
<dbReference type="RefSeq" id="WP_114956221.1">
    <property type="nucleotide sequence ID" value="NZ_JBHSJF010000008.1"/>
</dbReference>
<accession>A0ABV9Z579</accession>
<organism evidence="1 2">
    <name type="scientific">Flaviflagellibacter deserti</name>
    <dbReference type="NCBI Taxonomy" id="2267266"/>
    <lineage>
        <taxon>Bacteria</taxon>
        <taxon>Pseudomonadati</taxon>
        <taxon>Pseudomonadota</taxon>
        <taxon>Alphaproteobacteria</taxon>
        <taxon>Hyphomicrobiales</taxon>
        <taxon>Flaviflagellibacter</taxon>
    </lineage>
</organism>
<proteinExistence type="predicted"/>
<gene>
    <name evidence="1" type="ORF">ACFPFW_17290</name>
</gene>
<evidence type="ECO:0000313" key="2">
    <source>
        <dbReference type="Proteomes" id="UP001595796"/>
    </source>
</evidence>
<evidence type="ECO:0000313" key="1">
    <source>
        <dbReference type="EMBL" id="MFC5069772.1"/>
    </source>
</evidence>
<dbReference type="Proteomes" id="UP001595796">
    <property type="component" value="Unassembled WGS sequence"/>
</dbReference>
<protein>
    <recommendedName>
        <fullName evidence="3">Flagellar assembly protein FliH/Type III secretion system HrpE domain-containing protein</fullName>
    </recommendedName>
</protein>
<comment type="caution">
    <text evidence="1">The sequence shown here is derived from an EMBL/GenBank/DDBJ whole genome shotgun (WGS) entry which is preliminary data.</text>
</comment>